<keyword evidence="2" id="KW-0813">Transport</keyword>
<dbReference type="EMBL" id="NHSF01000064">
    <property type="protein sequence ID" value="MBK5931405.1"/>
    <property type="molecule type" value="Genomic_DNA"/>
</dbReference>
<dbReference type="AlphaFoldDB" id="A0AAJ0UH54"/>
<keyword evidence="7 9" id="KW-0472">Membrane</keyword>
<sequence length="393" mass="42570">MPYARLSSYYFFHFAALGALVPFWGPYLLERGFEPVAIGGLMAILMGTKIVAPNLFGAVADRRGERMPIVRLGALMALLSFCAVFWSEGVWLMALTMAIWSFFWNGPLPLMEAVTFNHLGARVSRYAQVRVWGSIGFILVVLGVGWWQQQAGSGVVPIAVLVLFGGIWLSVLVIPDRPPGDRSSGERSQDHDEGEPEPSLVRHLLRRREILFFLAACLLMQASHGAYYAFYSIHLEAAGYSQSAVGALWALGVAIEVLVFLRMHWLLERFSAHALLLVSLALAVLRWLMIGFLVEILALQIIAQTLHAATFGVFHASAIHLAHCYFPGPTQGRGQAAYNSIGFGAGGALGSLSSGLLWSGAGAAWTYVAAAGFAALGFVAVLLSKRRHLGAGL</sequence>
<feature type="transmembrane region" description="Helical" evidence="9">
    <location>
        <begin position="210"/>
        <end position="231"/>
    </location>
</feature>
<evidence type="ECO:0000256" key="5">
    <source>
        <dbReference type="ARBA" id="ARBA00022692"/>
    </source>
</evidence>
<dbReference type="InterPro" id="IPR036259">
    <property type="entry name" value="MFS_trans_sf"/>
</dbReference>
<evidence type="ECO:0000256" key="6">
    <source>
        <dbReference type="ARBA" id="ARBA00022989"/>
    </source>
</evidence>
<feature type="transmembrane region" description="Helical" evidence="9">
    <location>
        <begin position="275"/>
        <end position="302"/>
    </location>
</feature>
<feature type="transmembrane region" description="Helical" evidence="9">
    <location>
        <begin position="243"/>
        <end position="263"/>
    </location>
</feature>
<feature type="transmembrane region" description="Helical" evidence="9">
    <location>
        <begin position="35"/>
        <end position="56"/>
    </location>
</feature>
<evidence type="ECO:0000256" key="3">
    <source>
        <dbReference type="ARBA" id="ARBA00022475"/>
    </source>
</evidence>
<keyword evidence="6 9" id="KW-1133">Transmembrane helix</keyword>
<feature type="transmembrane region" description="Helical" evidence="9">
    <location>
        <begin position="131"/>
        <end position="148"/>
    </location>
</feature>
<evidence type="ECO:0000256" key="4">
    <source>
        <dbReference type="ARBA" id="ARBA00022519"/>
    </source>
</evidence>
<proteinExistence type="predicted"/>
<feature type="transmembrane region" description="Helical" evidence="9">
    <location>
        <begin position="308"/>
        <end position="326"/>
    </location>
</feature>
<dbReference type="InterPro" id="IPR026032">
    <property type="entry name" value="HcaT-like"/>
</dbReference>
<dbReference type="SUPFAM" id="SSF103473">
    <property type="entry name" value="MFS general substrate transporter"/>
    <property type="match status" value="1"/>
</dbReference>
<feature type="compositionally biased region" description="Basic and acidic residues" evidence="8">
    <location>
        <begin position="178"/>
        <end position="191"/>
    </location>
</feature>
<keyword evidence="4" id="KW-0997">Cell inner membrane</keyword>
<feature type="transmembrane region" description="Helical" evidence="9">
    <location>
        <begin position="68"/>
        <end position="86"/>
    </location>
</feature>
<dbReference type="GO" id="GO:0015528">
    <property type="term" value="F:lactose:proton symporter activity"/>
    <property type="evidence" value="ECO:0007669"/>
    <property type="project" value="TreeGrafter"/>
</dbReference>
<name>A0AAJ0UH54_HALSE</name>
<evidence type="ECO:0000256" key="1">
    <source>
        <dbReference type="ARBA" id="ARBA00004429"/>
    </source>
</evidence>
<evidence type="ECO:0000313" key="11">
    <source>
        <dbReference type="EMBL" id="MBK5931405.1"/>
    </source>
</evidence>
<evidence type="ECO:0000256" key="9">
    <source>
        <dbReference type="SAM" id="Phobius"/>
    </source>
</evidence>
<feature type="transmembrane region" description="Helical" evidence="9">
    <location>
        <begin position="9"/>
        <end position="29"/>
    </location>
</feature>
<evidence type="ECO:0000256" key="2">
    <source>
        <dbReference type="ARBA" id="ARBA00022448"/>
    </source>
</evidence>
<dbReference type="Gene3D" id="1.20.1250.20">
    <property type="entry name" value="MFS general substrate transporter like domains"/>
    <property type="match status" value="2"/>
</dbReference>
<feature type="transmembrane region" description="Helical" evidence="9">
    <location>
        <begin position="154"/>
        <end position="174"/>
    </location>
</feature>
<organism evidence="11 12">
    <name type="scientific">Halochromatium salexigens</name>
    <name type="common">Chromatium salexigens</name>
    <dbReference type="NCBI Taxonomy" id="49447"/>
    <lineage>
        <taxon>Bacteria</taxon>
        <taxon>Pseudomonadati</taxon>
        <taxon>Pseudomonadota</taxon>
        <taxon>Gammaproteobacteria</taxon>
        <taxon>Chromatiales</taxon>
        <taxon>Chromatiaceae</taxon>
        <taxon>Halochromatium</taxon>
    </lineage>
</organism>
<dbReference type="GO" id="GO:0005886">
    <property type="term" value="C:plasma membrane"/>
    <property type="evidence" value="ECO:0007669"/>
    <property type="project" value="UniProtKB-SubCell"/>
</dbReference>
<keyword evidence="3" id="KW-1003">Cell membrane</keyword>
<feature type="transmembrane region" description="Helical" evidence="9">
    <location>
        <begin position="92"/>
        <end position="110"/>
    </location>
</feature>
<keyword evidence="5 9" id="KW-0812">Transmembrane</keyword>
<evidence type="ECO:0000256" key="7">
    <source>
        <dbReference type="ARBA" id="ARBA00023136"/>
    </source>
</evidence>
<dbReference type="PANTHER" id="PTHR23522">
    <property type="entry name" value="BLL5896 PROTEIN"/>
    <property type="match status" value="1"/>
</dbReference>
<reference evidence="11" key="2">
    <citation type="journal article" date="2020" name="Microorganisms">
        <title>Osmotic Adaptation and Compatible Solute Biosynthesis of Phototrophic Bacteria as Revealed from Genome Analyses.</title>
        <authorList>
            <person name="Imhoff J.F."/>
            <person name="Rahn T."/>
            <person name="Kunzel S."/>
            <person name="Keller A."/>
            <person name="Neulinger S.C."/>
        </authorList>
    </citation>
    <scope>NUCLEOTIDE SEQUENCE</scope>
    <source>
        <strain evidence="11">DSM 4395</strain>
    </source>
</reference>
<dbReference type="Pfam" id="PF12832">
    <property type="entry name" value="MFS_1_like"/>
    <property type="match status" value="1"/>
</dbReference>
<reference evidence="11" key="1">
    <citation type="submission" date="2017-05" db="EMBL/GenBank/DDBJ databases">
        <authorList>
            <person name="Imhoff J.F."/>
            <person name="Rahn T."/>
            <person name="Kuenzel S."/>
            <person name="Neulinger S.C."/>
        </authorList>
    </citation>
    <scope>NUCLEOTIDE SEQUENCE</scope>
    <source>
        <strain evidence="11">DSM 4395</strain>
    </source>
</reference>
<dbReference type="InterPro" id="IPR024989">
    <property type="entry name" value="MFS_assoc_dom"/>
</dbReference>
<evidence type="ECO:0000313" key="12">
    <source>
        <dbReference type="Proteomes" id="UP001296967"/>
    </source>
</evidence>
<comment type="subcellular location">
    <subcellularLocation>
        <location evidence="1">Cell inner membrane</location>
        <topology evidence="1">Multi-pass membrane protein</topology>
    </subcellularLocation>
</comment>
<feature type="transmembrane region" description="Helical" evidence="9">
    <location>
        <begin position="338"/>
        <end position="358"/>
    </location>
</feature>
<accession>A0AAJ0UH54</accession>
<dbReference type="PANTHER" id="PTHR23522:SF10">
    <property type="entry name" value="3-PHENYLPROPIONIC ACID TRANSPORTER-RELATED"/>
    <property type="match status" value="1"/>
</dbReference>
<dbReference type="Proteomes" id="UP001296967">
    <property type="component" value="Unassembled WGS sequence"/>
</dbReference>
<keyword evidence="12" id="KW-1185">Reference proteome</keyword>
<feature type="region of interest" description="Disordered" evidence="8">
    <location>
        <begin position="178"/>
        <end position="198"/>
    </location>
</feature>
<comment type="caution">
    <text evidence="11">The sequence shown here is derived from an EMBL/GenBank/DDBJ whole genome shotgun (WGS) entry which is preliminary data.</text>
</comment>
<evidence type="ECO:0000256" key="8">
    <source>
        <dbReference type="SAM" id="MobiDB-lite"/>
    </source>
</evidence>
<dbReference type="PIRSF" id="PIRSF004925">
    <property type="entry name" value="HcaT"/>
    <property type="match status" value="1"/>
</dbReference>
<dbReference type="GO" id="GO:0030395">
    <property type="term" value="F:lactose binding"/>
    <property type="evidence" value="ECO:0007669"/>
    <property type="project" value="TreeGrafter"/>
</dbReference>
<feature type="domain" description="Major facilitator superfamily associated" evidence="10">
    <location>
        <begin position="3"/>
        <end position="368"/>
    </location>
</feature>
<feature type="transmembrane region" description="Helical" evidence="9">
    <location>
        <begin position="364"/>
        <end position="383"/>
    </location>
</feature>
<gene>
    <name evidence="11" type="ORF">CCR82_12975</name>
</gene>
<dbReference type="RefSeq" id="WP_201246265.1">
    <property type="nucleotide sequence ID" value="NZ_NHSF01000064.1"/>
</dbReference>
<protein>
    <submittedName>
        <fullName evidence="11">MFS transporter</fullName>
    </submittedName>
</protein>
<evidence type="ECO:0000259" key="10">
    <source>
        <dbReference type="Pfam" id="PF12832"/>
    </source>
</evidence>
<dbReference type="NCBIfam" id="NF037955">
    <property type="entry name" value="mfs"/>
    <property type="match status" value="1"/>
</dbReference>